<gene>
    <name evidence="2" type="ORF">BO80DRAFT_230662</name>
</gene>
<dbReference type="EMBL" id="KZ824477">
    <property type="protein sequence ID" value="RAK96327.1"/>
    <property type="molecule type" value="Genomic_DNA"/>
</dbReference>
<keyword evidence="3" id="KW-1185">Reference proteome</keyword>
<evidence type="ECO:0000256" key="1">
    <source>
        <dbReference type="SAM" id="Phobius"/>
    </source>
</evidence>
<keyword evidence="1" id="KW-0812">Transmembrane</keyword>
<dbReference type="Proteomes" id="UP000249402">
    <property type="component" value="Unassembled WGS sequence"/>
</dbReference>
<dbReference type="GeneID" id="37219327"/>
<organism evidence="2 3">
    <name type="scientific">Aspergillus ibericus CBS 121593</name>
    <dbReference type="NCBI Taxonomy" id="1448316"/>
    <lineage>
        <taxon>Eukaryota</taxon>
        <taxon>Fungi</taxon>
        <taxon>Dikarya</taxon>
        <taxon>Ascomycota</taxon>
        <taxon>Pezizomycotina</taxon>
        <taxon>Eurotiomycetes</taxon>
        <taxon>Eurotiomycetidae</taxon>
        <taxon>Eurotiales</taxon>
        <taxon>Aspergillaceae</taxon>
        <taxon>Aspergillus</taxon>
        <taxon>Aspergillus subgen. Circumdati</taxon>
    </lineage>
</organism>
<sequence>MATIKIAMRTPPPSLEFLAAYRVQPSVSLSRIPIVFIIVITPVIQSCISALRGANRTYILRHVRCDGSRPCIHTSAGLSSDHLCKARCNGCTVASYQDYEVQSSLFIGEIQGCQIASVCCMSITNQGGSIRS</sequence>
<reference evidence="2 3" key="1">
    <citation type="submission" date="2018-02" db="EMBL/GenBank/DDBJ databases">
        <title>The genomes of Aspergillus section Nigri reveals drivers in fungal speciation.</title>
        <authorList>
            <consortium name="DOE Joint Genome Institute"/>
            <person name="Vesth T.C."/>
            <person name="Nybo J."/>
            <person name="Theobald S."/>
            <person name="Brandl J."/>
            <person name="Frisvad J.C."/>
            <person name="Nielsen K.F."/>
            <person name="Lyhne E.K."/>
            <person name="Kogle M.E."/>
            <person name="Kuo A."/>
            <person name="Riley R."/>
            <person name="Clum A."/>
            <person name="Nolan M."/>
            <person name="Lipzen A."/>
            <person name="Salamov A."/>
            <person name="Henrissat B."/>
            <person name="Wiebenga A."/>
            <person name="De vries R.P."/>
            <person name="Grigoriev I.V."/>
            <person name="Mortensen U.H."/>
            <person name="Andersen M.R."/>
            <person name="Baker S.E."/>
        </authorList>
    </citation>
    <scope>NUCLEOTIDE SEQUENCE [LARGE SCALE GENOMIC DNA]</scope>
    <source>
        <strain evidence="2 3">CBS 121593</strain>
    </source>
</reference>
<evidence type="ECO:0000313" key="3">
    <source>
        <dbReference type="Proteomes" id="UP000249402"/>
    </source>
</evidence>
<name>A0A395GNB4_9EURO</name>
<dbReference type="AlphaFoldDB" id="A0A395GNB4"/>
<keyword evidence="1" id="KW-1133">Transmembrane helix</keyword>
<dbReference type="RefSeq" id="XP_025570655.1">
    <property type="nucleotide sequence ID" value="XM_025714462.1"/>
</dbReference>
<keyword evidence="1" id="KW-0472">Membrane</keyword>
<accession>A0A395GNB4</accession>
<dbReference type="VEuPathDB" id="FungiDB:BO80DRAFT_230662"/>
<protein>
    <submittedName>
        <fullName evidence="2">Uncharacterized protein</fullName>
    </submittedName>
</protein>
<proteinExistence type="predicted"/>
<evidence type="ECO:0000313" key="2">
    <source>
        <dbReference type="EMBL" id="RAK96327.1"/>
    </source>
</evidence>
<feature type="transmembrane region" description="Helical" evidence="1">
    <location>
        <begin position="32"/>
        <end position="51"/>
    </location>
</feature>